<dbReference type="PANTHER" id="PTHR43544">
    <property type="entry name" value="SHORT-CHAIN DEHYDROGENASE/REDUCTASE"/>
    <property type="match status" value="1"/>
</dbReference>
<dbReference type="Pfam" id="PF00106">
    <property type="entry name" value="adh_short"/>
    <property type="match status" value="1"/>
</dbReference>
<dbReference type="Proteomes" id="UP001316803">
    <property type="component" value="Unassembled WGS sequence"/>
</dbReference>
<dbReference type="InterPro" id="IPR051468">
    <property type="entry name" value="Fungal_SecMetab_SDRs"/>
</dbReference>
<dbReference type="GO" id="GO:0016491">
    <property type="term" value="F:oxidoreductase activity"/>
    <property type="evidence" value="ECO:0007669"/>
    <property type="project" value="TreeGrafter"/>
</dbReference>
<name>A0AAN8EM92_9EURO</name>
<comment type="similarity">
    <text evidence="1">Belongs to the short-chain dehydrogenases/reductases (SDR) family.</text>
</comment>
<dbReference type="PANTHER" id="PTHR43544:SF32">
    <property type="entry name" value="CHAIN DEHYDROGENASE, PUTATIVE (AFU_ORTHOLOGUE AFUA_5G01530)-RELATED"/>
    <property type="match status" value="1"/>
</dbReference>
<dbReference type="InterPro" id="IPR036291">
    <property type="entry name" value="NAD(P)-bd_dom_sf"/>
</dbReference>
<evidence type="ECO:0000256" key="1">
    <source>
        <dbReference type="ARBA" id="ARBA00006484"/>
    </source>
</evidence>
<evidence type="ECO:0000313" key="2">
    <source>
        <dbReference type="EMBL" id="KAK5947983.1"/>
    </source>
</evidence>
<keyword evidence="3" id="KW-1185">Reference proteome</keyword>
<dbReference type="SUPFAM" id="SSF51735">
    <property type="entry name" value="NAD(P)-binding Rossmann-fold domains"/>
    <property type="match status" value="1"/>
</dbReference>
<dbReference type="GO" id="GO:0019748">
    <property type="term" value="P:secondary metabolic process"/>
    <property type="evidence" value="ECO:0007669"/>
    <property type="project" value="TreeGrafter"/>
</dbReference>
<sequence length="248" mass="26411">MTSRIILITGANSGVGLAATKVIVGASEKYHVIMAGRSREKLQSAMSEVQQGNTRGTVSILLLDVTDEKSIDEAAKQVQEQHGRVDVLVNNAALGNVEPNVKSRFTSSLITNVVGPAMVAEAFRPLLLTSESPYSIFVSSGMGSLTMAAEPGAITYMPNENAYRACKAALNMIAIKEWQDFKSKGLKVFAFCPGFVVSNLRGTSEEARTGGGQAGDPAVSGQSLLDIIEGKRDAEDGKFVHKDGVYPW</sequence>
<dbReference type="Gene3D" id="3.40.50.720">
    <property type="entry name" value="NAD(P)-binding Rossmann-like Domain"/>
    <property type="match status" value="1"/>
</dbReference>
<dbReference type="EMBL" id="JAKLMC020000057">
    <property type="protein sequence ID" value="KAK5947983.1"/>
    <property type="molecule type" value="Genomic_DNA"/>
</dbReference>
<protein>
    <submittedName>
        <fullName evidence="2">Uncharacterized protein</fullName>
    </submittedName>
</protein>
<accession>A0AAN8EM92</accession>
<organism evidence="2 3">
    <name type="scientific">Knufia fluminis</name>
    <dbReference type="NCBI Taxonomy" id="191047"/>
    <lineage>
        <taxon>Eukaryota</taxon>
        <taxon>Fungi</taxon>
        <taxon>Dikarya</taxon>
        <taxon>Ascomycota</taxon>
        <taxon>Pezizomycotina</taxon>
        <taxon>Eurotiomycetes</taxon>
        <taxon>Chaetothyriomycetidae</taxon>
        <taxon>Chaetothyriales</taxon>
        <taxon>Trichomeriaceae</taxon>
        <taxon>Knufia</taxon>
    </lineage>
</organism>
<dbReference type="GO" id="GO:0005737">
    <property type="term" value="C:cytoplasm"/>
    <property type="evidence" value="ECO:0007669"/>
    <property type="project" value="TreeGrafter"/>
</dbReference>
<dbReference type="InterPro" id="IPR002347">
    <property type="entry name" value="SDR_fam"/>
</dbReference>
<gene>
    <name evidence="2" type="ORF">OHC33_011024</name>
</gene>
<comment type="caution">
    <text evidence="2">The sequence shown here is derived from an EMBL/GenBank/DDBJ whole genome shotgun (WGS) entry which is preliminary data.</text>
</comment>
<dbReference type="PRINTS" id="PR00081">
    <property type="entry name" value="GDHRDH"/>
</dbReference>
<proteinExistence type="inferred from homology"/>
<dbReference type="AlphaFoldDB" id="A0AAN8EM92"/>
<reference evidence="2 3" key="1">
    <citation type="submission" date="2022-12" db="EMBL/GenBank/DDBJ databases">
        <title>Genomic features and morphological characterization of a novel Knufia sp. strain isolated from spacecraft assembly facility.</title>
        <authorList>
            <person name="Teixeira M."/>
            <person name="Chander A.M."/>
            <person name="Stajich J.E."/>
            <person name="Venkateswaran K."/>
        </authorList>
    </citation>
    <scope>NUCLEOTIDE SEQUENCE [LARGE SCALE GENOMIC DNA]</scope>
    <source>
        <strain evidence="2 3">FJI-L2-BK-P2</strain>
    </source>
</reference>
<evidence type="ECO:0000313" key="3">
    <source>
        <dbReference type="Proteomes" id="UP001316803"/>
    </source>
</evidence>